<dbReference type="Proteomes" id="UP000006753">
    <property type="component" value="Unassembled WGS sequence"/>
</dbReference>
<feature type="compositionally biased region" description="Basic residues" evidence="1">
    <location>
        <begin position="403"/>
        <end position="418"/>
    </location>
</feature>
<dbReference type="HOGENOM" id="CLU_498784_0_0_1"/>
<gene>
    <name evidence="2" type="ORF">MBM_03054</name>
</gene>
<organism evidence="2 3">
    <name type="scientific">Marssonina brunnea f. sp. multigermtubi (strain MB_m1)</name>
    <name type="common">Marssonina leaf spot fungus</name>
    <dbReference type="NCBI Taxonomy" id="1072389"/>
    <lineage>
        <taxon>Eukaryota</taxon>
        <taxon>Fungi</taxon>
        <taxon>Dikarya</taxon>
        <taxon>Ascomycota</taxon>
        <taxon>Pezizomycotina</taxon>
        <taxon>Leotiomycetes</taxon>
        <taxon>Helotiales</taxon>
        <taxon>Drepanopezizaceae</taxon>
        <taxon>Drepanopeziza</taxon>
    </lineage>
</organism>
<proteinExistence type="predicted"/>
<dbReference type="RefSeq" id="XP_007290943.1">
    <property type="nucleotide sequence ID" value="XM_007290881.1"/>
</dbReference>
<dbReference type="InParanoid" id="K1X1B6"/>
<dbReference type="OMA" id="MVKGDSQ"/>
<dbReference type="eggNOG" id="ENOG502T1BJ">
    <property type="taxonomic scope" value="Eukaryota"/>
</dbReference>
<feature type="compositionally biased region" description="Low complexity" evidence="1">
    <location>
        <begin position="482"/>
        <end position="492"/>
    </location>
</feature>
<feature type="region of interest" description="Disordered" evidence="1">
    <location>
        <begin position="331"/>
        <end position="581"/>
    </location>
</feature>
<feature type="compositionally biased region" description="Low complexity" evidence="1">
    <location>
        <begin position="562"/>
        <end position="574"/>
    </location>
</feature>
<dbReference type="PANTHER" id="PTHR35006:SF3">
    <property type="entry name" value="GLYOXALASE FAMILY PROTEIN (AFU_ORTHOLOGUE AFUA_3G06020)"/>
    <property type="match status" value="1"/>
</dbReference>
<feature type="compositionally biased region" description="Basic and acidic residues" evidence="1">
    <location>
        <begin position="383"/>
        <end position="402"/>
    </location>
</feature>
<feature type="compositionally biased region" description="Low complexity" evidence="1">
    <location>
        <begin position="508"/>
        <end position="522"/>
    </location>
</feature>
<dbReference type="EMBL" id="JH921432">
    <property type="protein sequence ID" value="EKD18812.1"/>
    <property type="molecule type" value="Genomic_DNA"/>
</dbReference>
<dbReference type="GeneID" id="18758989"/>
<accession>K1X1B6</accession>
<evidence type="ECO:0000256" key="1">
    <source>
        <dbReference type="SAM" id="MobiDB-lite"/>
    </source>
</evidence>
<keyword evidence="3" id="KW-1185">Reference proteome</keyword>
<evidence type="ECO:0000313" key="3">
    <source>
        <dbReference type="Proteomes" id="UP000006753"/>
    </source>
</evidence>
<dbReference type="AlphaFoldDB" id="K1X1B6"/>
<protein>
    <submittedName>
        <fullName evidence="2">Glyoxalase family protein</fullName>
    </submittedName>
</protein>
<dbReference type="PANTHER" id="PTHR35006">
    <property type="entry name" value="GLYOXALASE FAMILY PROTEIN (AFU_ORTHOLOGUE AFUA_5G14830)"/>
    <property type="match status" value="1"/>
</dbReference>
<dbReference type="KEGG" id="mbe:MBM_03054"/>
<dbReference type="OrthoDB" id="10249419at2759"/>
<reference evidence="2 3" key="1">
    <citation type="journal article" date="2012" name="BMC Genomics">
        <title>Sequencing the genome of Marssonina brunnea reveals fungus-poplar co-evolution.</title>
        <authorList>
            <person name="Zhu S."/>
            <person name="Cao Y.-Z."/>
            <person name="Jiang C."/>
            <person name="Tan B.-Y."/>
            <person name="Wang Z."/>
            <person name="Feng S."/>
            <person name="Zhang L."/>
            <person name="Su X.-H."/>
            <person name="Brejova B."/>
            <person name="Vinar T."/>
            <person name="Xu M."/>
            <person name="Wang M.-X."/>
            <person name="Zhang S.-G."/>
            <person name="Huang M.-R."/>
            <person name="Wu R."/>
            <person name="Zhou Y."/>
        </authorList>
    </citation>
    <scope>NUCLEOTIDE SEQUENCE [LARGE SCALE GENOMIC DNA]</scope>
    <source>
        <strain evidence="2 3">MB_m1</strain>
    </source>
</reference>
<sequence>MASVDHPPLILVSHLPSAASFYSALTQPLGLQFLSATSTIPACLHFGYLLSTSSGPRKITVFTVSQSAHPRLSHITLSAPTAKAVFDFHGRSQLYRGATRGNSTFEQNGIEERALTRDFDGNVIEAVYGSSALVRSAGMTPGLNKECKRVLKWQQDVARSISGSEVGGGGVAHRAGAPVFRRAETCPTGFGCEHPTRIVVRETVTEHFANAGGLEVLAPPEPKSGGISSKTVLGTLLGAAAGAAFAYAMTRSESPPKPTGRRASEPQYTHEPIVMEDRECVVEAGTIPARSHVSERDKETDIRPRYVQYAIAAPPGPPALSRVQELADIEEGSCVSTSSHRSSRSKKDRETTYERPLAILPAPSRDRSPAADVDPDADADADVDTKSHVSRREKSPDADTKSHVSHRSHRSHRSRRSKSGTGSERGRRREEREAEKEKEKDKEKESEYMSARSHYTASTIKPFKASSNANTLPAAPQPPPATSASRVSTSSRSSKHHHHDNSHKDGSRVSASGRRSSVSTARPAPLPRSMVSGLGRDAFGDSNSNSDDEGASGLFGKGSRYAASVAPSDSVSSVGTKRERERLAERMVFRERARGVLWGHS</sequence>
<dbReference type="InterPro" id="IPR029068">
    <property type="entry name" value="Glyas_Bleomycin-R_OHBP_Dase"/>
</dbReference>
<feature type="compositionally biased region" description="Basic and acidic residues" evidence="1">
    <location>
        <begin position="424"/>
        <end position="447"/>
    </location>
</feature>
<dbReference type="Gene3D" id="3.10.180.10">
    <property type="entry name" value="2,3-Dihydroxybiphenyl 1,2-Dioxygenase, domain 1"/>
    <property type="match status" value="1"/>
</dbReference>
<feature type="compositionally biased region" description="Acidic residues" evidence="1">
    <location>
        <begin position="373"/>
        <end position="382"/>
    </location>
</feature>
<evidence type="ECO:0000313" key="2">
    <source>
        <dbReference type="EMBL" id="EKD18812.1"/>
    </source>
</evidence>
<name>K1X1B6_MARBU</name>